<dbReference type="InterPro" id="IPR011527">
    <property type="entry name" value="ABC1_TM_dom"/>
</dbReference>
<feature type="domain" description="ABC transmembrane type-1" evidence="13">
    <location>
        <begin position="684"/>
        <end position="966"/>
    </location>
</feature>
<feature type="transmembrane region" description="Helical" evidence="11">
    <location>
        <begin position="904"/>
        <end position="927"/>
    </location>
</feature>
<feature type="transmembrane region" description="Helical" evidence="11">
    <location>
        <begin position="823"/>
        <end position="845"/>
    </location>
</feature>
<keyword evidence="8 11" id="KW-0472">Membrane</keyword>
<dbReference type="InterPro" id="IPR003439">
    <property type="entry name" value="ABC_transporter-like_ATP-bd"/>
</dbReference>
<dbReference type="InterPro" id="IPR039421">
    <property type="entry name" value="Type_1_exporter"/>
</dbReference>
<keyword evidence="2" id="KW-0813">Transport</keyword>
<dbReference type="SUPFAM" id="SSF90123">
    <property type="entry name" value="ABC transporter transmembrane region"/>
    <property type="match status" value="2"/>
</dbReference>
<evidence type="ECO:0000256" key="9">
    <source>
        <dbReference type="ARBA" id="ARBA00061644"/>
    </source>
</evidence>
<feature type="transmembrane region" description="Helical" evidence="11">
    <location>
        <begin position="682"/>
        <end position="704"/>
    </location>
</feature>
<evidence type="ECO:0000256" key="6">
    <source>
        <dbReference type="ARBA" id="ARBA00022840"/>
    </source>
</evidence>
<keyword evidence="15" id="KW-1185">Reference proteome</keyword>
<dbReference type="InterPro" id="IPR017871">
    <property type="entry name" value="ABC_transporter-like_CS"/>
</dbReference>
<dbReference type="SUPFAM" id="SSF52540">
    <property type="entry name" value="P-loop containing nucleoside triphosphate hydrolases"/>
    <property type="match status" value="2"/>
</dbReference>
<keyword evidence="5" id="KW-0547">Nucleotide-binding</keyword>
<dbReference type="InterPro" id="IPR003593">
    <property type="entry name" value="AAA+_ATPase"/>
</dbReference>
<accession>A0A291Q9I5</accession>
<dbReference type="EMBL" id="CP022685">
    <property type="protein sequence ID" value="ATL28460.1"/>
    <property type="molecule type" value="Genomic_DNA"/>
</dbReference>
<keyword evidence="6 14" id="KW-0067">ATP-binding</keyword>
<feature type="domain" description="ABC transporter" evidence="12">
    <location>
        <begin position="352"/>
        <end position="604"/>
    </location>
</feature>
<evidence type="ECO:0000256" key="1">
    <source>
        <dbReference type="ARBA" id="ARBA00004651"/>
    </source>
</evidence>
<dbReference type="CDD" id="cd18546">
    <property type="entry name" value="ABC_6TM_Rv0194_D2_like"/>
    <property type="match status" value="1"/>
</dbReference>
<dbReference type="PROSITE" id="PS50929">
    <property type="entry name" value="ABC_TM1F"/>
    <property type="match status" value="2"/>
</dbReference>
<evidence type="ECO:0000313" key="15">
    <source>
        <dbReference type="Proteomes" id="UP000221011"/>
    </source>
</evidence>
<evidence type="ECO:0000256" key="8">
    <source>
        <dbReference type="ARBA" id="ARBA00023136"/>
    </source>
</evidence>
<protein>
    <submittedName>
        <fullName evidence="14">Transport ATP-binding protein CydD</fullName>
    </submittedName>
</protein>
<keyword evidence="3" id="KW-1003">Cell membrane</keyword>
<dbReference type="Pfam" id="PF00664">
    <property type="entry name" value="ABC_membrane"/>
    <property type="match status" value="2"/>
</dbReference>
<evidence type="ECO:0000256" key="4">
    <source>
        <dbReference type="ARBA" id="ARBA00022692"/>
    </source>
</evidence>
<dbReference type="AlphaFoldDB" id="A0A291Q9I5"/>
<dbReference type="KEGG" id="sfk:KY5_3442c"/>
<feature type="transmembrane region" description="Helical" evidence="11">
    <location>
        <begin position="146"/>
        <end position="169"/>
    </location>
</feature>
<dbReference type="FunFam" id="3.40.50.300:FF:000299">
    <property type="entry name" value="ABC transporter ATP-binding protein/permease"/>
    <property type="match status" value="2"/>
</dbReference>
<comment type="subcellular location">
    <subcellularLocation>
        <location evidence="1">Cell membrane</location>
        <topology evidence="1">Multi-pass membrane protein</topology>
    </subcellularLocation>
</comment>
<dbReference type="PROSITE" id="PS00211">
    <property type="entry name" value="ABC_TRANSPORTER_1"/>
    <property type="match status" value="1"/>
</dbReference>
<evidence type="ECO:0000256" key="11">
    <source>
        <dbReference type="SAM" id="Phobius"/>
    </source>
</evidence>
<gene>
    <name evidence="14" type="ORF">KY5_3442c</name>
</gene>
<evidence type="ECO:0000256" key="3">
    <source>
        <dbReference type="ARBA" id="ARBA00022475"/>
    </source>
</evidence>
<feature type="region of interest" description="Disordered" evidence="10">
    <location>
        <begin position="1"/>
        <end position="21"/>
    </location>
</feature>
<keyword evidence="7 11" id="KW-1133">Transmembrane helix</keyword>
<evidence type="ECO:0000313" key="14">
    <source>
        <dbReference type="EMBL" id="ATL28460.1"/>
    </source>
</evidence>
<dbReference type="Pfam" id="PF00005">
    <property type="entry name" value="ABC_tran"/>
    <property type="match status" value="2"/>
</dbReference>
<dbReference type="Gene3D" id="3.40.50.300">
    <property type="entry name" value="P-loop containing nucleotide triphosphate hydrolases"/>
    <property type="match status" value="2"/>
</dbReference>
<feature type="transmembrane region" description="Helical" evidence="11">
    <location>
        <begin position="791"/>
        <end position="817"/>
    </location>
</feature>
<dbReference type="Gene3D" id="1.20.1560.10">
    <property type="entry name" value="ABC transporter type 1, transmembrane domain"/>
    <property type="match status" value="2"/>
</dbReference>
<dbReference type="PANTHER" id="PTHR43394">
    <property type="entry name" value="ATP-DEPENDENT PERMEASE MDL1, MITOCHONDRIAL"/>
    <property type="match status" value="1"/>
</dbReference>
<evidence type="ECO:0000256" key="7">
    <source>
        <dbReference type="ARBA" id="ARBA00022989"/>
    </source>
</evidence>
<feature type="domain" description="ABC transporter" evidence="12">
    <location>
        <begin position="1000"/>
        <end position="1235"/>
    </location>
</feature>
<feature type="transmembrane region" description="Helical" evidence="11">
    <location>
        <begin position="72"/>
        <end position="90"/>
    </location>
</feature>
<comment type="similarity">
    <text evidence="9">Belongs to the ABC transporter superfamily. Lipid exporter (TC 3.A.1.106) family.</text>
</comment>
<dbReference type="GO" id="GO:0015421">
    <property type="term" value="F:ABC-type oligopeptide transporter activity"/>
    <property type="evidence" value="ECO:0007669"/>
    <property type="project" value="TreeGrafter"/>
</dbReference>
<feature type="transmembrane region" description="Helical" evidence="11">
    <location>
        <begin position="37"/>
        <end position="57"/>
    </location>
</feature>
<sequence>MTLSAQRRGPRRTGEPGAPGSPVRRLLGCCRRYPRTIALTLGATVAAIAAAAAVPLISRAVVDRVILADELPLLPCLLVLVLAGLARFGAGIAQRCLAARLSCDVQHDLRMRTFASLSRLDGAGQDALQTGQIVSRSIYDLSMAQGLLAMLPNILGSVLLLVLSLAVMVALSPPLTLVMLLVLPPLLYTAWHSSRRLYPATLDARQREAAIASVVDDAVTGVRVVKGFGQEERELRRLGSAANALFTARQRVVRLNSLYGSTLQALPLLGQVGILATGGWMASRGDISLGTFVAFSAYVAQIVSPLRGLATVVTGLHQARASVVRVFEVIDTRPRVTERPDARQLPSGPVGLELADVTFGYEGHAAGEGQAEVERRTEGADERAALRGLSLTVRPGETLALVGAPGSGKSTVSLLLPRFYDVQDGTVRVGGSDVRDLTLDSLRSAIGLVPEHSFLFSGTVRDNIAYGRPDATDAQVTAAAAAAGADRFIRELPHGYDTTVGERGFTLSGGQRQRVALARALLTDPRVLLLDDATSAVDPRTEAEIHATLREVMSGRTTLLVARRRSTLELADRIALLVDGRVADIGTHDELAARSAAYRALFAAAGPAPDAAAAEPREQTALMDAPFDMTLTLEARPAPTAESPEAATPPHLATLAPTATAPAPDAEPGFGLRALLRPFRRALVLGAMLVLLDALVSVFVPLLIRTGIDDGIQQAASRVVLVTSVAAVALVLGGWAVSMAQMRTNGLLGERIRYVLRLRGFAHLQRLDLAYYERELSGRIMTRMTADVESVAAFAQTGVATAAVSLISTVSVLTVLLVLDWRLGLVVCAVLPVLAGATFLFRWVAAGAYGAARDTSGAVNAELQEHVAGLRIVQAFRQTERGAGRFADKSTAYRTARLRAQRHAAGYFGFVEFLPGATAACVLAFGADRARDGALTVGLLVVFLLYVDVLFSSALQLSQVFDGYQQASVGLSRILDLFGTPTGTPRAEKARPVDQLKGAIEFEDVHFRYSGATRDAVRGVRLSIPAGRTVALVGETGAGKSTLVKLVGRFYDATAGTVRVDGHDLRTLELTDYRRRLGIVPQETHLSGGTVGDAIAYGRPGAGTAEVEAAARAVGAHELLSRLPGGYLHPIGEGGRNLSAGQRQLIALARARFVDPDVLLLDEATSALDPATEETVSGAVARLTENRTALIVAHRLTTAARADHIVVLADGAVAEEGSHMELLIRGEHYARLWRAALPNDDRGKLAIDR</sequence>
<organism evidence="14 15">
    <name type="scientific">Streptomyces formicae</name>
    <dbReference type="NCBI Taxonomy" id="1616117"/>
    <lineage>
        <taxon>Bacteria</taxon>
        <taxon>Bacillati</taxon>
        <taxon>Actinomycetota</taxon>
        <taxon>Actinomycetes</taxon>
        <taxon>Kitasatosporales</taxon>
        <taxon>Streptomycetaceae</taxon>
        <taxon>Streptomyces</taxon>
    </lineage>
</organism>
<dbReference type="InterPro" id="IPR027417">
    <property type="entry name" value="P-loop_NTPase"/>
</dbReference>
<keyword evidence="4 11" id="KW-0812">Transmembrane</keyword>
<dbReference type="InterPro" id="IPR036640">
    <property type="entry name" value="ABC1_TM_sf"/>
</dbReference>
<dbReference type="PANTHER" id="PTHR43394:SF1">
    <property type="entry name" value="ATP-BINDING CASSETTE SUB-FAMILY B MEMBER 10, MITOCHONDRIAL"/>
    <property type="match status" value="1"/>
</dbReference>
<dbReference type="GO" id="GO:0005886">
    <property type="term" value="C:plasma membrane"/>
    <property type="evidence" value="ECO:0007669"/>
    <property type="project" value="UniProtKB-SubCell"/>
</dbReference>
<dbReference type="PROSITE" id="PS50893">
    <property type="entry name" value="ABC_TRANSPORTER_2"/>
    <property type="match status" value="2"/>
</dbReference>
<dbReference type="GO" id="GO:0005524">
    <property type="term" value="F:ATP binding"/>
    <property type="evidence" value="ECO:0007669"/>
    <property type="project" value="UniProtKB-KW"/>
</dbReference>
<dbReference type="GO" id="GO:0016887">
    <property type="term" value="F:ATP hydrolysis activity"/>
    <property type="evidence" value="ECO:0007669"/>
    <property type="project" value="InterPro"/>
</dbReference>
<dbReference type="CDD" id="cd18543">
    <property type="entry name" value="ABC_6TM_Rv0194_D1_like"/>
    <property type="match status" value="1"/>
</dbReference>
<evidence type="ECO:0000256" key="5">
    <source>
        <dbReference type="ARBA" id="ARBA00022741"/>
    </source>
</evidence>
<proteinExistence type="inferred from homology"/>
<feature type="domain" description="ABC transmembrane type-1" evidence="13">
    <location>
        <begin position="38"/>
        <end position="318"/>
    </location>
</feature>
<evidence type="ECO:0000256" key="2">
    <source>
        <dbReference type="ARBA" id="ARBA00022448"/>
    </source>
</evidence>
<dbReference type="Proteomes" id="UP000221011">
    <property type="component" value="Chromosome"/>
</dbReference>
<name>A0A291Q9I5_9ACTN</name>
<dbReference type="RefSeq" id="WP_098243117.1">
    <property type="nucleotide sequence ID" value="NZ_CP022685.1"/>
</dbReference>
<evidence type="ECO:0000259" key="13">
    <source>
        <dbReference type="PROSITE" id="PS50929"/>
    </source>
</evidence>
<evidence type="ECO:0000256" key="10">
    <source>
        <dbReference type="SAM" id="MobiDB-lite"/>
    </source>
</evidence>
<feature type="transmembrane region" description="Helical" evidence="11">
    <location>
        <begin position="933"/>
        <end position="951"/>
    </location>
</feature>
<evidence type="ECO:0000259" key="12">
    <source>
        <dbReference type="PROSITE" id="PS50893"/>
    </source>
</evidence>
<feature type="transmembrane region" description="Helical" evidence="11">
    <location>
        <begin position="716"/>
        <end position="737"/>
    </location>
</feature>
<reference evidence="14 15" key="1">
    <citation type="submission" date="2017-08" db="EMBL/GenBank/DDBJ databases">
        <title>Complete Genome Sequence of Streptomyces formicae KY5, the formicamycin producer.</title>
        <authorList>
            <person name="Holmes N.A."/>
            <person name="Devine R."/>
            <person name="Qin Z."/>
            <person name="Seipke R.F."/>
            <person name="Wilkinson B."/>
            <person name="Hutchings M.I."/>
        </authorList>
    </citation>
    <scope>NUCLEOTIDE SEQUENCE [LARGE SCALE GENOMIC DNA]</scope>
    <source>
        <strain evidence="14 15">KY5</strain>
    </source>
</reference>
<dbReference type="SMART" id="SM00382">
    <property type="entry name" value="AAA"/>
    <property type="match status" value="2"/>
</dbReference>